<dbReference type="Proteomes" id="UP001419268">
    <property type="component" value="Unassembled WGS sequence"/>
</dbReference>
<keyword evidence="2" id="KW-1133">Transmembrane helix</keyword>
<keyword evidence="5" id="KW-1185">Reference proteome</keyword>
<evidence type="ECO:0000259" key="3">
    <source>
        <dbReference type="PROSITE" id="PS50089"/>
    </source>
</evidence>
<dbReference type="PROSITE" id="PS50089">
    <property type="entry name" value="ZF_RING_2"/>
    <property type="match status" value="1"/>
</dbReference>
<evidence type="ECO:0000313" key="5">
    <source>
        <dbReference type="Proteomes" id="UP001419268"/>
    </source>
</evidence>
<evidence type="ECO:0000313" key="4">
    <source>
        <dbReference type="EMBL" id="KAK9101486.1"/>
    </source>
</evidence>
<accession>A0AAP0EYP9</accession>
<dbReference type="Pfam" id="PF13639">
    <property type="entry name" value="zf-RING_2"/>
    <property type="match status" value="1"/>
</dbReference>
<dbReference type="PANTHER" id="PTHR45676:SF84">
    <property type="entry name" value="RING-TYPE DOMAIN-CONTAINING PROTEIN"/>
    <property type="match status" value="1"/>
</dbReference>
<dbReference type="EMBL" id="JBBNAG010000010">
    <property type="protein sequence ID" value="KAK9101486.1"/>
    <property type="molecule type" value="Genomic_DNA"/>
</dbReference>
<protein>
    <recommendedName>
        <fullName evidence="3">RING-type domain-containing protein</fullName>
    </recommendedName>
</protein>
<gene>
    <name evidence="4" type="ORF">Scep_024916</name>
</gene>
<keyword evidence="1" id="KW-0862">Zinc</keyword>
<dbReference type="PANTHER" id="PTHR45676">
    <property type="entry name" value="RING-H2 FINGER PROTEIN ATL51-RELATED"/>
    <property type="match status" value="1"/>
</dbReference>
<dbReference type="GO" id="GO:0008270">
    <property type="term" value="F:zinc ion binding"/>
    <property type="evidence" value="ECO:0007669"/>
    <property type="project" value="UniProtKB-KW"/>
</dbReference>
<keyword evidence="2" id="KW-0472">Membrane</keyword>
<dbReference type="GO" id="GO:0016567">
    <property type="term" value="P:protein ubiquitination"/>
    <property type="evidence" value="ECO:0007669"/>
    <property type="project" value="TreeGrafter"/>
</dbReference>
<proteinExistence type="predicted"/>
<evidence type="ECO:0000256" key="1">
    <source>
        <dbReference type="PROSITE-ProRule" id="PRU00175"/>
    </source>
</evidence>
<feature type="domain" description="RING-type" evidence="3">
    <location>
        <begin position="92"/>
        <end position="134"/>
    </location>
</feature>
<comment type="caution">
    <text evidence="4">The sequence shown here is derived from an EMBL/GenBank/DDBJ whole genome shotgun (WGS) entry which is preliminary data.</text>
</comment>
<feature type="transmembrane region" description="Helical" evidence="2">
    <location>
        <begin position="22"/>
        <end position="47"/>
    </location>
</feature>
<name>A0AAP0EYP9_9MAGN</name>
<dbReference type="Gene3D" id="3.30.40.10">
    <property type="entry name" value="Zinc/RING finger domain, C3HC4 (zinc finger)"/>
    <property type="match status" value="1"/>
</dbReference>
<reference evidence="4 5" key="1">
    <citation type="submission" date="2024-01" db="EMBL/GenBank/DDBJ databases">
        <title>Genome assemblies of Stephania.</title>
        <authorList>
            <person name="Yang L."/>
        </authorList>
    </citation>
    <scope>NUCLEOTIDE SEQUENCE [LARGE SCALE GENOMIC DNA]</scope>
    <source>
        <strain evidence="4">JXDWG</strain>
        <tissue evidence="4">Leaf</tissue>
    </source>
</reference>
<keyword evidence="1" id="KW-0479">Metal-binding</keyword>
<dbReference type="InterPro" id="IPR013083">
    <property type="entry name" value="Znf_RING/FYVE/PHD"/>
</dbReference>
<keyword evidence="1" id="KW-0863">Zinc-finger</keyword>
<keyword evidence="2" id="KW-0812">Transmembrane</keyword>
<evidence type="ECO:0000256" key="2">
    <source>
        <dbReference type="SAM" id="Phobius"/>
    </source>
</evidence>
<dbReference type="InterPro" id="IPR001841">
    <property type="entry name" value="Znf_RING"/>
</dbReference>
<sequence>MASPPPPPPPPSGLTKPNLSPFYYGLVVIGSTALVLALYNLIIVAWCPQRRRRRSDRSVEFISRSFETSSTHLVSSFKYRKESNEQNSENECAVCLSAFEDGEDVRQLPNCKHSFHAPCIDMWLFSHSDCPLCRATVEPLFVAQCLVQLEDENSRSSSARIS</sequence>
<dbReference type="SUPFAM" id="SSF57850">
    <property type="entry name" value="RING/U-box"/>
    <property type="match status" value="1"/>
</dbReference>
<dbReference type="AlphaFoldDB" id="A0AAP0EYP9"/>
<dbReference type="SMART" id="SM00184">
    <property type="entry name" value="RING"/>
    <property type="match status" value="1"/>
</dbReference>
<organism evidence="4 5">
    <name type="scientific">Stephania cephalantha</name>
    <dbReference type="NCBI Taxonomy" id="152367"/>
    <lineage>
        <taxon>Eukaryota</taxon>
        <taxon>Viridiplantae</taxon>
        <taxon>Streptophyta</taxon>
        <taxon>Embryophyta</taxon>
        <taxon>Tracheophyta</taxon>
        <taxon>Spermatophyta</taxon>
        <taxon>Magnoliopsida</taxon>
        <taxon>Ranunculales</taxon>
        <taxon>Menispermaceae</taxon>
        <taxon>Menispermoideae</taxon>
        <taxon>Cissampelideae</taxon>
        <taxon>Stephania</taxon>
    </lineage>
</organism>
<dbReference type="CDD" id="cd16461">
    <property type="entry name" value="RING-H2_EL5-like"/>
    <property type="match status" value="1"/>
</dbReference>
<dbReference type="FunFam" id="3.30.40.10:FF:000609">
    <property type="entry name" value="RING-H2 finger protein ATL1"/>
    <property type="match status" value="1"/>
</dbReference>